<keyword evidence="1" id="KW-0472">Membrane</keyword>
<protein>
    <submittedName>
        <fullName evidence="2">DUF4184 family protein</fullName>
    </submittedName>
</protein>
<feature type="transmembrane region" description="Helical" evidence="1">
    <location>
        <begin position="106"/>
        <end position="123"/>
    </location>
</feature>
<dbReference type="RefSeq" id="WP_149091495.1">
    <property type="nucleotide sequence ID" value="NZ_VKKY01000002.1"/>
</dbReference>
<dbReference type="Proteomes" id="UP000324133">
    <property type="component" value="Unassembled WGS sequence"/>
</dbReference>
<gene>
    <name evidence="2" type="ORF">FOA19_14475</name>
</gene>
<keyword evidence="1" id="KW-1133">Transmembrane helix</keyword>
<dbReference type="InterPro" id="IPR025238">
    <property type="entry name" value="DUF4184"/>
</dbReference>
<evidence type="ECO:0000256" key="1">
    <source>
        <dbReference type="SAM" id="Phobius"/>
    </source>
</evidence>
<sequence>MPFTFSHPAVVLPFKSVSGQKVSFTAMVLGSMAPDFEFFFRMRAETDISHTLRGIFLFDIPVVVIMAFLYHCWVRNPFLGHLPVFLQKRFSHFQRFNWPAYFKENWVVVITSAFLGVVLHLLCDDFTHHYGYTAQHIPVLAASYEILGREVPGYHINQYLSSLVLGLYLIIDALRMPAIHPAEEGAAFFRYWGLVALISIPTFFLRFALRDREMIMNDMIMTAIAAGLLGVILASSIAQLARRRQRTQWSNL</sequence>
<dbReference type="Pfam" id="PF13803">
    <property type="entry name" value="DUF4184"/>
    <property type="match status" value="1"/>
</dbReference>
<dbReference type="OrthoDB" id="8481923at2"/>
<feature type="transmembrane region" description="Helical" evidence="1">
    <location>
        <begin position="22"/>
        <end position="40"/>
    </location>
</feature>
<keyword evidence="3" id="KW-1185">Reference proteome</keyword>
<evidence type="ECO:0000313" key="2">
    <source>
        <dbReference type="EMBL" id="KAA3438437.1"/>
    </source>
</evidence>
<organism evidence="2 3">
    <name type="scientific">Rufibacter hautae</name>
    <dbReference type="NCBI Taxonomy" id="2595005"/>
    <lineage>
        <taxon>Bacteria</taxon>
        <taxon>Pseudomonadati</taxon>
        <taxon>Bacteroidota</taxon>
        <taxon>Cytophagia</taxon>
        <taxon>Cytophagales</taxon>
        <taxon>Hymenobacteraceae</taxon>
        <taxon>Rufibacter</taxon>
    </lineage>
</organism>
<proteinExistence type="predicted"/>
<feature type="transmembrane region" description="Helical" evidence="1">
    <location>
        <begin position="188"/>
        <end position="208"/>
    </location>
</feature>
<dbReference type="AlphaFoldDB" id="A0A5B6TDA0"/>
<evidence type="ECO:0000313" key="3">
    <source>
        <dbReference type="Proteomes" id="UP000324133"/>
    </source>
</evidence>
<comment type="caution">
    <text evidence="2">The sequence shown here is derived from an EMBL/GenBank/DDBJ whole genome shotgun (WGS) entry which is preliminary data.</text>
</comment>
<accession>A0A5B6TDA0</accession>
<feature type="transmembrane region" description="Helical" evidence="1">
    <location>
        <begin position="220"/>
        <end position="241"/>
    </location>
</feature>
<name>A0A5B6TDA0_9BACT</name>
<feature type="transmembrane region" description="Helical" evidence="1">
    <location>
        <begin position="52"/>
        <end position="70"/>
    </location>
</feature>
<dbReference type="EMBL" id="VKKY01000002">
    <property type="protein sequence ID" value="KAA3438437.1"/>
    <property type="molecule type" value="Genomic_DNA"/>
</dbReference>
<reference evidence="2 3" key="1">
    <citation type="submission" date="2019-07" db="EMBL/GenBank/DDBJ databases">
        <title>Rufibacter sp. nov., isolated from lake sediment.</title>
        <authorList>
            <person name="Qu J.-H."/>
        </authorList>
    </citation>
    <scope>NUCLEOTIDE SEQUENCE [LARGE SCALE GENOMIC DNA]</scope>
    <source>
        <strain evidence="2 3">NBS58-1</strain>
    </source>
</reference>
<keyword evidence="1" id="KW-0812">Transmembrane</keyword>